<protein>
    <submittedName>
        <fullName evidence="3">YvbJ membrane protein</fullName>
    </submittedName>
</protein>
<gene>
    <name evidence="3" type="ORF">C3B54_111307</name>
</gene>
<feature type="region of interest" description="Disordered" evidence="1">
    <location>
        <begin position="24"/>
        <end position="60"/>
    </location>
</feature>
<keyword evidence="2" id="KW-1133">Transmembrane helix</keyword>
<keyword evidence="2" id="KW-0812">Transmembrane</keyword>
<proteinExistence type="predicted"/>
<sequence>MPKCFSCSYETRANMTFCPSCGSRLKRPDQPKGGPGTEQNFEATKSTPKSQVLDPETAAGEAEKKRRTVLMWTVAGVVLAAIVGASIWSEQLSQREEATAAATAEAIADACAQYLKAHEPSIAEGVITSHIEGLKQMDISIENSAGQRIGTDATCDYSFNTGETEFFIDSIEWRRQIDGVPSDINYSRTTNLITVTADEPEERESPTTTSPSQSCSDAFRAAAAVPLSQDNNAEIRETIFACSNVDEWWKGLQRYPDTFGMTYYLDSEKGLYVRTACTLGERSPVCKDADRLGLTF</sequence>
<evidence type="ECO:0000256" key="2">
    <source>
        <dbReference type="SAM" id="Phobius"/>
    </source>
</evidence>
<feature type="transmembrane region" description="Helical" evidence="2">
    <location>
        <begin position="69"/>
        <end position="88"/>
    </location>
</feature>
<evidence type="ECO:0000256" key="1">
    <source>
        <dbReference type="SAM" id="MobiDB-lite"/>
    </source>
</evidence>
<evidence type="ECO:0000313" key="3">
    <source>
        <dbReference type="EMBL" id="AVG24254.1"/>
    </source>
</evidence>
<feature type="compositionally biased region" description="Polar residues" evidence="1">
    <location>
        <begin position="37"/>
        <end position="50"/>
    </location>
</feature>
<keyword evidence="4" id="KW-1185">Reference proteome</keyword>
<dbReference type="AlphaFoldDB" id="A0A2L2BRF2"/>
<evidence type="ECO:0000313" key="4">
    <source>
        <dbReference type="Proteomes" id="UP000243077"/>
    </source>
</evidence>
<organism evidence="3 4">
    <name type="scientific">Pontimonas salivibrio</name>
    <dbReference type="NCBI Taxonomy" id="1159327"/>
    <lineage>
        <taxon>Bacteria</taxon>
        <taxon>Bacillati</taxon>
        <taxon>Actinomycetota</taxon>
        <taxon>Actinomycetes</taxon>
        <taxon>Micrococcales</taxon>
        <taxon>Microbacteriaceae</taxon>
        <taxon>Pontimonas</taxon>
    </lineage>
</organism>
<dbReference type="Proteomes" id="UP000243077">
    <property type="component" value="Chromosome"/>
</dbReference>
<name>A0A2L2BRF2_9MICO</name>
<dbReference type="EMBL" id="CP026923">
    <property type="protein sequence ID" value="AVG24254.1"/>
    <property type="molecule type" value="Genomic_DNA"/>
</dbReference>
<keyword evidence="2" id="KW-0472">Membrane</keyword>
<reference evidence="3 4" key="1">
    <citation type="submission" date="2018-02" db="EMBL/GenBank/DDBJ databases">
        <title>Complete genome of the streamlined marine actinobacterium Pontimonas salivibrio CL-TW6 adapted to coastal planktonic lifestype.</title>
        <authorList>
            <person name="Cho B.C."/>
            <person name="Hardies S.C."/>
            <person name="Jang G.I."/>
            <person name="Hwang C.Y."/>
        </authorList>
    </citation>
    <scope>NUCLEOTIDE SEQUENCE [LARGE SCALE GENOMIC DNA]</scope>
    <source>
        <strain evidence="3 4">CL-TW6</strain>
    </source>
</reference>
<accession>A0A2L2BRF2</accession>
<dbReference type="KEGG" id="psai:C3B54_111307"/>